<evidence type="ECO:0000256" key="1">
    <source>
        <dbReference type="SAM" id="Phobius"/>
    </source>
</evidence>
<evidence type="ECO:0000313" key="3">
    <source>
        <dbReference type="Proteomes" id="UP000885826"/>
    </source>
</evidence>
<dbReference type="Gene3D" id="2.40.160.60">
    <property type="entry name" value="Outer membrane protein transport protein (OMPP1/FadL/TodX)"/>
    <property type="match status" value="1"/>
</dbReference>
<keyword evidence="1" id="KW-0812">Transmembrane</keyword>
<keyword evidence="1" id="KW-1133">Transmembrane helix</keyword>
<feature type="transmembrane region" description="Helical" evidence="1">
    <location>
        <begin position="12"/>
        <end position="31"/>
    </location>
</feature>
<evidence type="ECO:0000313" key="2">
    <source>
        <dbReference type="EMBL" id="HEC79595.1"/>
    </source>
</evidence>
<reference evidence="2" key="1">
    <citation type="journal article" date="2020" name="mSystems">
        <title>Genome- and Community-Level Interaction Insights into Carbon Utilization and Element Cycling Functions of Hydrothermarchaeota in Hydrothermal Sediment.</title>
        <authorList>
            <person name="Zhou Z."/>
            <person name="Liu Y."/>
            <person name="Xu W."/>
            <person name="Pan J."/>
            <person name="Luo Z.H."/>
            <person name="Li M."/>
        </authorList>
    </citation>
    <scope>NUCLEOTIDE SEQUENCE</scope>
    <source>
        <strain evidence="2">HyVt-388</strain>
    </source>
</reference>
<dbReference type="EMBL" id="DRIG01000111">
    <property type="protein sequence ID" value="HEC79595.1"/>
    <property type="molecule type" value="Genomic_DNA"/>
</dbReference>
<accession>A0A9C9EP65</accession>
<organism evidence="2 3">
    <name type="scientific">candidate division WOR-3 bacterium</name>
    <dbReference type="NCBI Taxonomy" id="2052148"/>
    <lineage>
        <taxon>Bacteria</taxon>
        <taxon>Bacteria division WOR-3</taxon>
    </lineage>
</organism>
<dbReference type="Proteomes" id="UP000885826">
    <property type="component" value="Unassembled WGS sequence"/>
</dbReference>
<proteinExistence type="predicted"/>
<keyword evidence="1" id="KW-0472">Membrane</keyword>
<protein>
    <submittedName>
        <fullName evidence="2">Uncharacterized protein</fullName>
    </submittedName>
</protein>
<dbReference type="AlphaFoldDB" id="A0A9C9EP65"/>
<sequence>MDDGDRRRRLHSVNIHIMLIFFIITLTLPGVRNQGDRVYFYDARSLSLGGINTPLEMSGNPASLGLTGHFTLLLSGAAIGVNEKRGLRVYDSYGNNIGTSTISNNKSFDLHPEACSFIVPLKSFRVSVGYAPLWDFNYSYRREYRDDFYQITRIVEENHSGSISSLSASFGFVYRFINLGGEVGYLYGTRFREDRVIIPNQADTISRSEDDFNGSMKKLGIIINPNIHLRLAYLYSPAYTVDSPQGAEFKYPEKHILGFFYQPAARVPTKFLAEINYERWEEMLWVYKVGVEHLILNNYAVRYGFCIFPDYTESAVWTTVFSLGAGFKNRWYGIDIGYSYSKKDYTTANYEELGIEEKLRFDETTGIFLLSLSFTF</sequence>
<gene>
    <name evidence="2" type="ORF">ENI34_10745</name>
</gene>
<name>A0A9C9EP65_UNCW3</name>
<dbReference type="SUPFAM" id="SSF56935">
    <property type="entry name" value="Porins"/>
    <property type="match status" value="1"/>
</dbReference>
<comment type="caution">
    <text evidence="2">The sequence shown here is derived from an EMBL/GenBank/DDBJ whole genome shotgun (WGS) entry which is preliminary data.</text>
</comment>